<accession>A0A9W9FQI1</accession>
<reference evidence="11" key="1">
    <citation type="submission" date="2022-11" db="EMBL/GenBank/DDBJ databases">
        <authorList>
            <person name="Petersen C."/>
        </authorList>
    </citation>
    <scope>NUCLEOTIDE SEQUENCE</scope>
    <source>
        <strain evidence="11">IBT 34128</strain>
    </source>
</reference>
<keyword evidence="2 8" id="KW-0833">Ubl conjugation pathway</keyword>
<dbReference type="Pfam" id="PF00179">
    <property type="entry name" value="UQ_con"/>
    <property type="match status" value="1"/>
</dbReference>
<reference evidence="11" key="2">
    <citation type="journal article" date="2023" name="IMA Fungus">
        <title>Comparative genomic study of the Penicillium genus elucidates a diverse pangenome and 15 lateral gene transfer events.</title>
        <authorList>
            <person name="Petersen C."/>
            <person name="Sorensen T."/>
            <person name="Nielsen M.R."/>
            <person name="Sondergaard T.E."/>
            <person name="Sorensen J.L."/>
            <person name="Fitzpatrick D.A."/>
            <person name="Frisvad J.C."/>
            <person name="Nielsen K.L."/>
        </authorList>
    </citation>
    <scope>NUCLEOTIDE SEQUENCE</scope>
    <source>
        <strain evidence="11">IBT 34128</strain>
    </source>
</reference>
<keyword evidence="8" id="KW-0067">ATP-binding</keyword>
<feature type="active site" description="Glycyl thioester intermediate" evidence="7">
    <location>
        <position position="95"/>
    </location>
</feature>
<evidence type="ECO:0000313" key="12">
    <source>
        <dbReference type="Proteomes" id="UP001141434"/>
    </source>
</evidence>
<dbReference type="SMART" id="SM00212">
    <property type="entry name" value="UBCc"/>
    <property type="match status" value="1"/>
</dbReference>
<dbReference type="PROSITE" id="PS00183">
    <property type="entry name" value="UBC_1"/>
    <property type="match status" value="1"/>
</dbReference>
<evidence type="ECO:0000256" key="1">
    <source>
        <dbReference type="ARBA" id="ARBA00022679"/>
    </source>
</evidence>
<dbReference type="GO" id="GO:0016740">
    <property type="term" value="F:transferase activity"/>
    <property type="evidence" value="ECO:0007669"/>
    <property type="project" value="UniProtKB-KW"/>
</dbReference>
<keyword evidence="8" id="KW-0547">Nucleotide-binding</keyword>
<feature type="region of interest" description="Disordered" evidence="9">
    <location>
        <begin position="164"/>
        <end position="239"/>
    </location>
</feature>
<sequence length="239" mass="27353">MAERILMNEFRSLSQEKWVNIELHDDDIFKWDVALIVLNPDSMYYGGYLKASMAFPSNYPYSPPTYELPCRISYYDFRFLQSILHPNIYPDGRLCISILHPPGDDEMSGELASERWSPAQRVESVLMSILSLLDDAEVSSPANVDAAVMFRNNLEEYRTKVKRDVEESKRNIPPGFVMPTHESTVPLPVEKEDPDFWADSDVDSDVFGGSDSDEELNLDQSGSDDEDEEDAQDDDRMEF</sequence>
<feature type="compositionally biased region" description="Acidic residues" evidence="9">
    <location>
        <begin position="211"/>
        <end position="239"/>
    </location>
</feature>
<dbReference type="FunFam" id="3.10.110.10:FF:000063">
    <property type="entry name" value="CDC34p Ubiquitin-conjugating enzyme (E2)"/>
    <property type="match status" value="1"/>
</dbReference>
<evidence type="ECO:0000256" key="4">
    <source>
        <dbReference type="ARBA" id="ARBA00041569"/>
    </source>
</evidence>
<evidence type="ECO:0000313" key="11">
    <source>
        <dbReference type="EMBL" id="KAJ5104571.1"/>
    </source>
</evidence>
<dbReference type="InterPro" id="IPR023313">
    <property type="entry name" value="UBQ-conjugating_AS"/>
</dbReference>
<dbReference type="SUPFAM" id="SSF54495">
    <property type="entry name" value="UBC-like"/>
    <property type="match status" value="1"/>
</dbReference>
<dbReference type="PROSITE" id="PS50127">
    <property type="entry name" value="UBC_2"/>
    <property type="match status" value="1"/>
</dbReference>
<dbReference type="Proteomes" id="UP001141434">
    <property type="component" value="Unassembled WGS sequence"/>
</dbReference>
<keyword evidence="1" id="KW-0808">Transferase</keyword>
<evidence type="ECO:0000256" key="9">
    <source>
        <dbReference type="SAM" id="MobiDB-lite"/>
    </source>
</evidence>
<dbReference type="AlphaFoldDB" id="A0A9W9FQI1"/>
<evidence type="ECO:0000256" key="3">
    <source>
        <dbReference type="ARBA" id="ARBA00039884"/>
    </source>
</evidence>
<dbReference type="PANTHER" id="PTHR24067">
    <property type="entry name" value="UBIQUITIN-CONJUGATING ENZYME E2"/>
    <property type="match status" value="1"/>
</dbReference>
<dbReference type="InterPro" id="IPR016135">
    <property type="entry name" value="UBQ-conjugating_enzyme/RWD"/>
</dbReference>
<dbReference type="InterPro" id="IPR050113">
    <property type="entry name" value="Ub_conjugating_enzyme"/>
</dbReference>
<proteinExistence type="inferred from homology"/>
<comment type="similarity">
    <text evidence="8">Belongs to the ubiquitin-conjugating enzyme family.</text>
</comment>
<dbReference type="InterPro" id="IPR000608">
    <property type="entry name" value="UBC"/>
</dbReference>
<evidence type="ECO:0000256" key="8">
    <source>
        <dbReference type="RuleBase" id="RU362109"/>
    </source>
</evidence>
<protein>
    <recommendedName>
        <fullName evidence="3">Ubiquitin-conjugating enzyme E2 2</fullName>
    </recommendedName>
    <alternativeName>
        <fullName evidence="5">E2 ubiquitin-conjugating enzyme 2</fullName>
    </alternativeName>
    <alternativeName>
        <fullName evidence="6">Ubiquitin carrier protein UBC2</fullName>
    </alternativeName>
    <alternativeName>
        <fullName evidence="4">Ubiquitin-protein ligase UBC2</fullName>
    </alternativeName>
</protein>
<keyword evidence="12" id="KW-1185">Reference proteome</keyword>
<feature type="compositionally biased region" description="Acidic residues" evidence="9">
    <location>
        <begin position="192"/>
        <end position="204"/>
    </location>
</feature>
<dbReference type="OrthoDB" id="19692at2759"/>
<comment type="caution">
    <text evidence="11">The sequence shown here is derived from an EMBL/GenBank/DDBJ whole genome shotgun (WGS) entry which is preliminary data.</text>
</comment>
<dbReference type="GeneID" id="81391668"/>
<organism evidence="11 12">
    <name type="scientific">Penicillium alfredii</name>
    <dbReference type="NCBI Taxonomy" id="1506179"/>
    <lineage>
        <taxon>Eukaryota</taxon>
        <taxon>Fungi</taxon>
        <taxon>Dikarya</taxon>
        <taxon>Ascomycota</taxon>
        <taxon>Pezizomycotina</taxon>
        <taxon>Eurotiomycetes</taxon>
        <taxon>Eurotiomycetidae</taxon>
        <taxon>Eurotiales</taxon>
        <taxon>Aspergillaceae</taxon>
        <taxon>Penicillium</taxon>
    </lineage>
</organism>
<evidence type="ECO:0000259" key="10">
    <source>
        <dbReference type="PROSITE" id="PS50127"/>
    </source>
</evidence>
<evidence type="ECO:0000256" key="6">
    <source>
        <dbReference type="ARBA" id="ARBA00042190"/>
    </source>
</evidence>
<gene>
    <name evidence="11" type="ORF">NUU61_001918</name>
</gene>
<dbReference type="Gene3D" id="3.10.110.10">
    <property type="entry name" value="Ubiquitin Conjugating Enzyme"/>
    <property type="match status" value="1"/>
</dbReference>
<evidence type="ECO:0000256" key="5">
    <source>
        <dbReference type="ARBA" id="ARBA00042179"/>
    </source>
</evidence>
<dbReference type="EMBL" id="JAPMSZ010000004">
    <property type="protein sequence ID" value="KAJ5104571.1"/>
    <property type="molecule type" value="Genomic_DNA"/>
</dbReference>
<dbReference type="CDD" id="cd23811">
    <property type="entry name" value="UBCc_ScCDC34-like"/>
    <property type="match status" value="1"/>
</dbReference>
<evidence type="ECO:0000256" key="7">
    <source>
        <dbReference type="PROSITE-ProRule" id="PRU10133"/>
    </source>
</evidence>
<dbReference type="RefSeq" id="XP_056513567.1">
    <property type="nucleotide sequence ID" value="XM_056652500.1"/>
</dbReference>
<name>A0A9W9FQI1_9EURO</name>
<feature type="domain" description="UBC core" evidence="10">
    <location>
        <begin position="1"/>
        <end position="170"/>
    </location>
</feature>
<evidence type="ECO:0000256" key="2">
    <source>
        <dbReference type="ARBA" id="ARBA00022786"/>
    </source>
</evidence>
<dbReference type="GO" id="GO:0005524">
    <property type="term" value="F:ATP binding"/>
    <property type="evidence" value="ECO:0007669"/>
    <property type="project" value="UniProtKB-UniRule"/>
</dbReference>